<dbReference type="SUPFAM" id="SSF53335">
    <property type="entry name" value="S-adenosyl-L-methionine-dependent methyltransferases"/>
    <property type="match status" value="1"/>
</dbReference>
<dbReference type="PANTHER" id="PTHR43464">
    <property type="entry name" value="METHYLTRANSFERASE"/>
    <property type="match status" value="1"/>
</dbReference>
<feature type="binding site" evidence="5">
    <location>
        <position position="70"/>
    </location>
    <ligand>
        <name>S-adenosyl-L-methionine</name>
        <dbReference type="ChEBI" id="CHEBI:59789"/>
    </ligand>
</feature>
<evidence type="ECO:0000313" key="7">
    <source>
        <dbReference type="Proteomes" id="UP001570417"/>
    </source>
</evidence>
<keyword evidence="7" id="KW-1185">Reference proteome</keyword>
<dbReference type="CDD" id="cd02440">
    <property type="entry name" value="AdoMet_MTases"/>
    <property type="match status" value="1"/>
</dbReference>
<dbReference type="RefSeq" id="WP_137372569.1">
    <property type="nucleotide sequence ID" value="NZ_AP025490.1"/>
</dbReference>
<dbReference type="NCBIfam" id="TIGR01983">
    <property type="entry name" value="UbiG"/>
    <property type="match status" value="1"/>
</dbReference>
<dbReference type="EC" id="2.1.1.64" evidence="5"/>
<comment type="similarity">
    <text evidence="5">Belongs to the methyltransferase superfamily. UbiG/COQ3 family.</text>
</comment>
<sequence>MDALLNLEMPIMTKTQNVDPAEIKKFEDMASRWWDLEGEFKPLHQINPLRLNYVLEKADGLFGKKVLDVGCGGGILAESMAIEGAVVTGLDMGKEPLEVARLHALETGTKLDYIQSTIEDHAEQNPQTYDVVTCMEMLEHVPDPQSVITACAKLVKPNGHVFFSTLNRNLKSYLFAIVGAEKLLKIVPEGTHEHEKFIRPAELIKMIDSTPLQELGITGLHYNPLTDSYRLGSNVDVNYIVHTQNFA</sequence>
<evidence type="ECO:0000256" key="5">
    <source>
        <dbReference type="HAMAP-Rule" id="MF_00472"/>
    </source>
</evidence>
<keyword evidence="1 5" id="KW-0489">Methyltransferase</keyword>
<dbReference type="EMBL" id="JBFRUW010000042">
    <property type="protein sequence ID" value="MFA0568984.1"/>
    <property type="molecule type" value="Genomic_DNA"/>
</dbReference>
<comment type="pathway">
    <text evidence="5">Cofactor biosynthesis; ubiquinone biosynthesis.</text>
</comment>
<keyword evidence="2 5" id="KW-0808">Transferase</keyword>
<proteinExistence type="inferred from homology"/>
<feature type="binding site" evidence="5">
    <location>
        <position position="91"/>
    </location>
    <ligand>
        <name>S-adenosyl-L-methionine</name>
        <dbReference type="ChEBI" id="CHEBI:59789"/>
    </ligand>
</feature>
<evidence type="ECO:0000256" key="4">
    <source>
        <dbReference type="ARBA" id="ARBA00022691"/>
    </source>
</evidence>
<dbReference type="Gene3D" id="3.40.50.150">
    <property type="entry name" value="Vaccinia Virus protein VP39"/>
    <property type="match status" value="1"/>
</dbReference>
<dbReference type="GO" id="GO:0061542">
    <property type="term" value="F:3-demethylubiquinol 3-O-methyltransferase activity"/>
    <property type="evidence" value="ECO:0007669"/>
    <property type="project" value="UniProtKB-EC"/>
</dbReference>
<name>A0ABV4NDD6_9VIBR</name>
<reference evidence="6 7" key="1">
    <citation type="journal article" date="2024" name="ISME J.">
        <title>Tailless and filamentous prophages are predominant in marine Vibrio.</title>
        <authorList>
            <person name="Steensen K."/>
            <person name="Seneca J."/>
            <person name="Bartlau N."/>
            <person name="Yu X.A."/>
            <person name="Hussain F.A."/>
            <person name="Polz M.F."/>
        </authorList>
    </citation>
    <scope>NUCLEOTIDE SEQUENCE [LARGE SCALE GENOMIC DNA]</scope>
    <source>
        <strain evidence="6 7">10N.222.51.A1</strain>
    </source>
</reference>
<protein>
    <recommendedName>
        <fullName evidence="5">Ubiquinone biosynthesis O-methyltransferase</fullName>
    </recommendedName>
    <alternativeName>
        <fullName evidence="5">2-polyprenyl-6-hydroxyphenol methylase</fullName>
        <ecNumber evidence="5">2.1.1.222</ecNumber>
    </alternativeName>
    <alternativeName>
        <fullName evidence="5">3-demethylubiquinone 3-O-methyltransferase</fullName>
        <ecNumber evidence="5">2.1.1.64</ecNumber>
    </alternativeName>
</protein>
<dbReference type="Proteomes" id="UP001570417">
    <property type="component" value="Unassembled WGS sequence"/>
</dbReference>
<evidence type="ECO:0000256" key="2">
    <source>
        <dbReference type="ARBA" id="ARBA00022679"/>
    </source>
</evidence>
<dbReference type="EC" id="2.1.1.222" evidence="5"/>
<evidence type="ECO:0000256" key="1">
    <source>
        <dbReference type="ARBA" id="ARBA00022603"/>
    </source>
</evidence>
<dbReference type="PANTHER" id="PTHR43464:SF19">
    <property type="entry name" value="UBIQUINONE BIOSYNTHESIS O-METHYLTRANSFERASE, MITOCHONDRIAL"/>
    <property type="match status" value="1"/>
</dbReference>
<dbReference type="GO" id="GO:0032259">
    <property type="term" value="P:methylation"/>
    <property type="evidence" value="ECO:0007669"/>
    <property type="project" value="UniProtKB-KW"/>
</dbReference>
<keyword evidence="3 5" id="KW-0831">Ubiquinone biosynthesis</keyword>
<dbReference type="GO" id="GO:0102208">
    <property type="term" value="F:2-polyprenyl-6-hydroxyphenol methylase activity"/>
    <property type="evidence" value="ECO:0007669"/>
    <property type="project" value="UniProtKB-EC"/>
</dbReference>
<feature type="binding site" evidence="5">
    <location>
        <position position="135"/>
    </location>
    <ligand>
        <name>S-adenosyl-L-methionine</name>
        <dbReference type="ChEBI" id="CHEBI:59789"/>
    </ligand>
</feature>
<evidence type="ECO:0000256" key="3">
    <source>
        <dbReference type="ARBA" id="ARBA00022688"/>
    </source>
</evidence>
<feature type="binding site" evidence="5">
    <location>
        <position position="50"/>
    </location>
    <ligand>
        <name>S-adenosyl-L-methionine</name>
        <dbReference type="ChEBI" id="CHEBI:59789"/>
    </ligand>
</feature>
<dbReference type="InterPro" id="IPR010233">
    <property type="entry name" value="UbiG_MeTrfase"/>
</dbReference>
<accession>A0ABV4NDD6</accession>
<comment type="catalytic activity">
    <reaction evidence="5">
        <text>a 3-demethylubiquinol + S-adenosyl-L-methionine = a ubiquinol + S-adenosyl-L-homocysteine + H(+)</text>
        <dbReference type="Rhea" id="RHEA:44380"/>
        <dbReference type="Rhea" id="RHEA-COMP:9566"/>
        <dbReference type="Rhea" id="RHEA-COMP:10914"/>
        <dbReference type="ChEBI" id="CHEBI:15378"/>
        <dbReference type="ChEBI" id="CHEBI:17976"/>
        <dbReference type="ChEBI" id="CHEBI:57856"/>
        <dbReference type="ChEBI" id="CHEBI:59789"/>
        <dbReference type="ChEBI" id="CHEBI:84422"/>
        <dbReference type="EC" id="2.1.1.64"/>
    </reaction>
</comment>
<organism evidence="6 7">
    <name type="scientific">Vibrio gallaecicus</name>
    <dbReference type="NCBI Taxonomy" id="552386"/>
    <lineage>
        <taxon>Bacteria</taxon>
        <taxon>Pseudomonadati</taxon>
        <taxon>Pseudomonadota</taxon>
        <taxon>Gammaproteobacteria</taxon>
        <taxon>Vibrionales</taxon>
        <taxon>Vibrionaceae</taxon>
        <taxon>Vibrio</taxon>
    </lineage>
</organism>
<gene>
    <name evidence="5 6" type="primary">ubiG</name>
    <name evidence="6" type="ORF">AB4566_11945</name>
</gene>
<comment type="function">
    <text evidence="5">O-methyltransferase that catalyzes the 2 O-methylation steps in the ubiquinone biosynthetic pathway.</text>
</comment>
<dbReference type="Pfam" id="PF13489">
    <property type="entry name" value="Methyltransf_23"/>
    <property type="match status" value="1"/>
</dbReference>
<evidence type="ECO:0000313" key="6">
    <source>
        <dbReference type="EMBL" id="MFA0568984.1"/>
    </source>
</evidence>
<dbReference type="HAMAP" id="MF_00472">
    <property type="entry name" value="UbiG"/>
    <property type="match status" value="1"/>
</dbReference>
<comment type="caution">
    <text evidence="6">The sequence shown here is derived from an EMBL/GenBank/DDBJ whole genome shotgun (WGS) entry which is preliminary data.</text>
</comment>
<dbReference type="InterPro" id="IPR029063">
    <property type="entry name" value="SAM-dependent_MTases_sf"/>
</dbReference>
<keyword evidence="4 5" id="KW-0949">S-adenosyl-L-methionine</keyword>
<comment type="catalytic activity">
    <reaction evidence="5">
        <text>a 3-(all-trans-polyprenyl)benzene-1,2-diol + S-adenosyl-L-methionine = a 2-methoxy-6-(all-trans-polyprenyl)phenol + S-adenosyl-L-homocysteine + H(+)</text>
        <dbReference type="Rhea" id="RHEA:31411"/>
        <dbReference type="Rhea" id="RHEA-COMP:9550"/>
        <dbReference type="Rhea" id="RHEA-COMP:9551"/>
        <dbReference type="ChEBI" id="CHEBI:15378"/>
        <dbReference type="ChEBI" id="CHEBI:57856"/>
        <dbReference type="ChEBI" id="CHEBI:59789"/>
        <dbReference type="ChEBI" id="CHEBI:62729"/>
        <dbReference type="ChEBI" id="CHEBI:62731"/>
        <dbReference type="EC" id="2.1.1.222"/>
    </reaction>
</comment>